<evidence type="ECO:0000256" key="4">
    <source>
        <dbReference type="PROSITE-ProRule" id="PRU00335"/>
    </source>
</evidence>
<dbReference type="InterPro" id="IPR041490">
    <property type="entry name" value="KstR2_TetR_C"/>
</dbReference>
<dbReference type="SUPFAM" id="SSF48498">
    <property type="entry name" value="Tetracyclin repressor-like, C-terminal domain"/>
    <property type="match status" value="1"/>
</dbReference>
<dbReference type="InterPro" id="IPR009057">
    <property type="entry name" value="Homeodomain-like_sf"/>
</dbReference>
<dbReference type="Proteomes" id="UP000503640">
    <property type="component" value="Unassembled WGS sequence"/>
</dbReference>
<dbReference type="InterPro" id="IPR001647">
    <property type="entry name" value="HTH_TetR"/>
</dbReference>
<dbReference type="PROSITE" id="PS50977">
    <property type="entry name" value="HTH_TETR_2"/>
    <property type="match status" value="1"/>
</dbReference>
<reference evidence="7" key="1">
    <citation type="journal article" date="2020" name="Appl. Environ. Microbiol.">
        <title>Diazotrophic Anaeromyxobacter Isolates from Soils.</title>
        <authorList>
            <person name="Masuda Y."/>
            <person name="Yamanaka H."/>
            <person name="Xu Z.X."/>
            <person name="Shiratori Y."/>
            <person name="Aono T."/>
            <person name="Amachi S."/>
            <person name="Senoo K."/>
            <person name="Itoh H."/>
        </authorList>
    </citation>
    <scope>NUCLEOTIDE SEQUENCE [LARGE SCALE GENOMIC DNA]</scope>
    <source>
        <strain evidence="7">R267</strain>
    </source>
</reference>
<keyword evidence="2 4" id="KW-0238">DNA-binding</keyword>
<organism evidence="6 7">
    <name type="scientific">Anaeromyxobacter diazotrophicus</name>
    <dbReference type="NCBI Taxonomy" id="2590199"/>
    <lineage>
        <taxon>Bacteria</taxon>
        <taxon>Pseudomonadati</taxon>
        <taxon>Myxococcota</taxon>
        <taxon>Myxococcia</taxon>
        <taxon>Myxococcales</taxon>
        <taxon>Cystobacterineae</taxon>
        <taxon>Anaeromyxobacteraceae</taxon>
        <taxon>Anaeromyxobacter</taxon>
    </lineage>
</organism>
<dbReference type="InterPro" id="IPR036271">
    <property type="entry name" value="Tet_transcr_reg_TetR-rel_C_sf"/>
</dbReference>
<accession>A0A7I9VP87</accession>
<evidence type="ECO:0000313" key="6">
    <source>
        <dbReference type="EMBL" id="GEJ58038.1"/>
    </source>
</evidence>
<dbReference type="SUPFAM" id="SSF46689">
    <property type="entry name" value="Homeodomain-like"/>
    <property type="match status" value="1"/>
</dbReference>
<name>A0A7I9VP87_9BACT</name>
<dbReference type="PANTHER" id="PTHR30055:SF234">
    <property type="entry name" value="HTH-TYPE TRANSCRIPTIONAL REGULATOR BETI"/>
    <property type="match status" value="1"/>
</dbReference>
<dbReference type="GO" id="GO:0003700">
    <property type="term" value="F:DNA-binding transcription factor activity"/>
    <property type="evidence" value="ECO:0007669"/>
    <property type="project" value="TreeGrafter"/>
</dbReference>
<keyword evidence="3" id="KW-0804">Transcription</keyword>
<feature type="domain" description="HTH tetR-type" evidence="5">
    <location>
        <begin position="1"/>
        <end position="50"/>
    </location>
</feature>
<gene>
    <name evidence="6" type="ORF">AMYX_27790</name>
</gene>
<dbReference type="PANTHER" id="PTHR30055">
    <property type="entry name" value="HTH-TYPE TRANSCRIPTIONAL REGULATOR RUTR"/>
    <property type="match status" value="1"/>
</dbReference>
<dbReference type="InterPro" id="IPR050109">
    <property type="entry name" value="HTH-type_TetR-like_transc_reg"/>
</dbReference>
<dbReference type="GO" id="GO:0000976">
    <property type="term" value="F:transcription cis-regulatory region binding"/>
    <property type="evidence" value="ECO:0007669"/>
    <property type="project" value="TreeGrafter"/>
</dbReference>
<evidence type="ECO:0000256" key="2">
    <source>
        <dbReference type="ARBA" id="ARBA00023125"/>
    </source>
</evidence>
<proteinExistence type="predicted"/>
<dbReference type="AlphaFoldDB" id="A0A7I9VP87"/>
<evidence type="ECO:0000256" key="3">
    <source>
        <dbReference type="ARBA" id="ARBA00023163"/>
    </source>
</evidence>
<dbReference type="Pfam" id="PF17932">
    <property type="entry name" value="TetR_C_24"/>
    <property type="match status" value="1"/>
</dbReference>
<evidence type="ECO:0000259" key="5">
    <source>
        <dbReference type="PROSITE" id="PS50977"/>
    </source>
</evidence>
<keyword evidence="7" id="KW-1185">Reference proteome</keyword>
<dbReference type="Gene3D" id="1.10.10.60">
    <property type="entry name" value="Homeodomain-like"/>
    <property type="match status" value="1"/>
</dbReference>
<evidence type="ECO:0000313" key="7">
    <source>
        <dbReference type="Proteomes" id="UP000503640"/>
    </source>
</evidence>
<dbReference type="Gene3D" id="1.10.357.10">
    <property type="entry name" value="Tetracycline Repressor, domain 2"/>
    <property type="match status" value="1"/>
</dbReference>
<sequence length="184" mass="19785">MRVFAEKGYHGCRIADVARQAGVAYGLVYHYFRNKDELLESVCAEQWTIFIRALRAASEGPGAATEQLAGICRFAVDVFRTAPAAVRVLLLEVVPTPNAFRAGSTRQTFEEAVSIVADIVRRGAARGELRADAEPTVAATTLLGALELTLTSMVAGIVRGGTEEEIERVKRALVDQVVGGLAPR</sequence>
<dbReference type="EMBL" id="BJTG01000006">
    <property type="protein sequence ID" value="GEJ58038.1"/>
    <property type="molecule type" value="Genomic_DNA"/>
</dbReference>
<keyword evidence="1" id="KW-0805">Transcription regulation</keyword>
<evidence type="ECO:0000256" key="1">
    <source>
        <dbReference type="ARBA" id="ARBA00023015"/>
    </source>
</evidence>
<dbReference type="Pfam" id="PF00440">
    <property type="entry name" value="TetR_N"/>
    <property type="match status" value="1"/>
</dbReference>
<protein>
    <recommendedName>
        <fullName evidence="5">HTH tetR-type domain-containing protein</fullName>
    </recommendedName>
</protein>
<feature type="DNA-binding region" description="H-T-H motif" evidence="4">
    <location>
        <begin position="13"/>
        <end position="32"/>
    </location>
</feature>
<comment type="caution">
    <text evidence="6">The sequence shown here is derived from an EMBL/GenBank/DDBJ whole genome shotgun (WGS) entry which is preliminary data.</text>
</comment>